<dbReference type="OrthoDB" id="667779at2759"/>
<organism evidence="2 3">
    <name type="scientific">Dichanthelium oligosanthes</name>
    <dbReference type="NCBI Taxonomy" id="888268"/>
    <lineage>
        <taxon>Eukaryota</taxon>
        <taxon>Viridiplantae</taxon>
        <taxon>Streptophyta</taxon>
        <taxon>Embryophyta</taxon>
        <taxon>Tracheophyta</taxon>
        <taxon>Spermatophyta</taxon>
        <taxon>Magnoliopsida</taxon>
        <taxon>Liliopsida</taxon>
        <taxon>Poales</taxon>
        <taxon>Poaceae</taxon>
        <taxon>PACMAD clade</taxon>
        <taxon>Panicoideae</taxon>
        <taxon>Panicodae</taxon>
        <taxon>Paniceae</taxon>
        <taxon>Dichantheliinae</taxon>
        <taxon>Dichanthelium</taxon>
    </lineage>
</organism>
<evidence type="ECO:0000313" key="3">
    <source>
        <dbReference type="Proteomes" id="UP000095767"/>
    </source>
</evidence>
<name>A0A1E5W961_9POAL</name>
<feature type="region of interest" description="Disordered" evidence="1">
    <location>
        <begin position="1"/>
        <end position="20"/>
    </location>
</feature>
<dbReference type="InterPro" id="IPR009798">
    <property type="entry name" value="Wun1-like"/>
</dbReference>
<gene>
    <name evidence="2" type="ORF">BAE44_0005041</name>
</gene>
<dbReference type="STRING" id="888268.A0A1E5W961"/>
<reference evidence="2 3" key="1">
    <citation type="submission" date="2016-09" db="EMBL/GenBank/DDBJ databases">
        <title>The draft genome of Dichanthelium oligosanthes: A C3 panicoid grass species.</title>
        <authorList>
            <person name="Studer A.J."/>
            <person name="Schnable J.C."/>
            <person name="Brutnell T.P."/>
        </authorList>
    </citation>
    <scope>NUCLEOTIDE SEQUENCE [LARGE SCALE GENOMIC DNA]</scope>
    <source>
        <strain evidence="3">cv. Kellogg 1175</strain>
        <tissue evidence="2">Leaf</tissue>
    </source>
</reference>
<protein>
    <recommendedName>
        <fullName evidence="4">Wound-induced protein 1</fullName>
    </recommendedName>
</protein>
<dbReference type="EMBL" id="LWDX02017063">
    <property type="protein sequence ID" value="OEL33943.1"/>
    <property type="molecule type" value="Genomic_DNA"/>
</dbReference>
<comment type="caution">
    <text evidence="2">The sequence shown here is derived from an EMBL/GenBank/DDBJ whole genome shotgun (WGS) entry which is preliminary data.</text>
</comment>
<sequence length="142" mass="15582">MRARRRLHRGSGRSTTREQHELLQGAVPLSRICCSLHGEESKQQRNRFLVLRLCEAPKACDVRRAQSCCRPTSSAGSMAPPARQHMIRLLTGAEKASSGGGFVFPPRSVDVFESAVIAEGANDARQLYWVHAWTAGPDGVIT</sequence>
<evidence type="ECO:0000256" key="1">
    <source>
        <dbReference type="SAM" id="MobiDB-lite"/>
    </source>
</evidence>
<dbReference type="Proteomes" id="UP000095767">
    <property type="component" value="Unassembled WGS sequence"/>
</dbReference>
<evidence type="ECO:0008006" key="4">
    <source>
        <dbReference type="Google" id="ProtNLM"/>
    </source>
</evidence>
<evidence type="ECO:0000313" key="2">
    <source>
        <dbReference type="EMBL" id="OEL33943.1"/>
    </source>
</evidence>
<dbReference type="AlphaFoldDB" id="A0A1E5W961"/>
<accession>A0A1E5W961</accession>
<proteinExistence type="predicted"/>
<feature type="compositionally biased region" description="Basic residues" evidence="1">
    <location>
        <begin position="1"/>
        <end position="11"/>
    </location>
</feature>
<dbReference type="PANTHER" id="PTHR33703:SF13">
    <property type="entry name" value="OS03G0299600 PROTEIN"/>
    <property type="match status" value="1"/>
</dbReference>
<dbReference type="Pfam" id="PF07107">
    <property type="entry name" value="WI12"/>
    <property type="match status" value="1"/>
</dbReference>
<keyword evidence="3" id="KW-1185">Reference proteome</keyword>
<dbReference type="PANTHER" id="PTHR33703">
    <property type="entry name" value="OS07G0691300 PROTEIN"/>
    <property type="match status" value="1"/>
</dbReference>